<evidence type="ECO:0000313" key="2">
    <source>
        <dbReference type="EMBL" id="GFY82866.1"/>
    </source>
</evidence>
<comment type="caution">
    <text evidence="2">The sequence shown here is derived from an EMBL/GenBank/DDBJ whole genome shotgun (WGS) entry which is preliminary data.</text>
</comment>
<feature type="transmembrane region" description="Helical" evidence="1">
    <location>
        <begin position="151"/>
        <end position="168"/>
    </location>
</feature>
<protein>
    <submittedName>
        <fullName evidence="2">Uncharacterized protein</fullName>
    </submittedName>
</protein>
<evidence type="ECO:0000256" key="1">
    <source>
        <dbReference type="SAM" id="Phobius"/>
    </source>
</evidence>
<name>A0A7J0E9L9_9ERIC</name>
<gene>
    <name evidence="2" type="ORF">Acr_02g0011060</name>
</gene>
<dbReference type="Proteomes" id="UP000585474">
    <property type="component" value="Unassembled WGS sequence"/>
</dbReference>
<accession>A0A7J0E9L9</accession>
<keyword evidence="1" id="KW-0812">Transmembrane</keyword>
<proteinExistence type="predicted"/>
<reference evidence="2 3" key="1">
    <citation type="submission" date="2019-07" db="EMBL/GenBank/DDBJ databases">
        <title>De Novo Assembly of kiwifruit Actinidia rufa.</title>
        <authorList>
            <person name="Sugita-Konishi S."/>
            <person name="Sato K."/>
            <person name="Mori E."/>
            <person name="Abe Y."/>
            <person name="Kisaki G."/>
            <person name="Hamano K."/>
            <person name="Suezawa K."/>
            <person name="Otani M."/>
            <person name="Fukuda T."/>
            <person name="Manabe T."/>
            <person name="Gomi K."/>
            <person name="Tabuchi M."/>
            <person name="Akimitsu K."/>
            <person name="Kataoka I."/>
        </authorList>
    </citation>
    <scope>NUCLEOTIDE SEQUENCE [LARGE SCALE GENOMIC DNA]</scope>
    <source>
        <strain evidence="3">cv. Fuchu</strain>
    </source>
</reference>
<evidence type="ECO:0000313" key="3">
    <source>
        <dbReference type="Proteomes" id="UP000585474"/>
    </source>
</evidence>
<dbReference type="AlphaFoldDB" id="A0A7J0E9L9"/>
<organism evidence="2 3">
    <name type="scientific">Actinidia rufa</name>
    <dbReference type="NCBI Taxonomy" id="165716"/>
    <lineage>
        <taxon>Eukaryota</taxon>
        <taxon>Viridiplantae</taxon>
        <taxon>Streptophyta</taxon>
        <taxon>Embryophyta</taxon>
        <taxon>Tracheophyta</taxon>
        <taxon>Spermatophyta</taxon>
        <taxon>Magnoliopsida</taxon>
        <taxon>eudicotyledons</taxon>
        <taxon>Gunneridae</taxon>
        <taxon>Pentapetalae</taxon>
        <taxon>asterids</taxon>
        <taxon>Ericales</taxon>
        <taxon>Actinidiaceae</taxon>
        <taxon>Actinidia</taxon>
    </lineage>
</organism>
<keyword evidence="1" id="KW-0472">Membrane</keyword>
<keyword evidence="3" id="KW-1185">Reference proteome</keyword>
<sequence>MKSGRSLCRFWFLSQNPTGLALSTRNIILGCGGAGWAAREGAGLGCTRLGLGCTRCLLAAQGWVTAGLGCWLHRGGYTRAVQDWAARGGCTRAVQDWAGARGGCWLHRGGCARAVQDWAIWTEAAQGWLLGCTGWLLVAGCTGLVVGAQRLGVVAALVVVGFRVWAAVKAK</sequence>
<feature type="transmembrane region" description="Helical" evidence="1">
    <location>
        <begin position="127"/>
        <end position="145"/>
    </location>
</feature>
<dbReference type="EMBL" id="BJWL01000002">
    <property type="protein sequence ID" value="GFY82866.1"/>
    <property type="molecule type" value="Genomic_DNA"/>
</dbReference>
<keyword evidence="1" id="KW-1133">Transmembrane helix</keyword>